<reference evidence="3" key="1">
    <citation type="submission" date="2020-06" db="EMBL/GenBank/DDBJ databases">
        <authorList>
            <consortium name="Plant Systems Biology data submission"/>
        </authorList>
    </citation>
    <scope>NUCLEOTIDE SEQUENCE</scope>
    <source>
        <strain evidence="3">D6</strain>
    </source>
</reference>
<feature type="region of interest" description="Disordered" evidence="1">
    <location>
        <begin position="541"/>
        <end position="585"/>
    </location>
</feature>
<dbReference type="Gene3D" id="2.130.10.130">
    <property type="entry name" value="Integrin alpha, N-terminal"/>
    <property type="match status" value="2"/>
</dbReference>
<feature type="region of interest" description="Disordered" evidence="1">
    <location>
        <begin position="1"/>
        <end position="211"/>
    </location>
</feature>
<sequence length="1029" mass="109958">MPDDSDIKVPPPPSFTDIIACGSVSSTPRGPFVFQDSPRSDQSRSTSSGYNKKGSHSIFTTTKRDTSTAEDSLEHQHSFLPRGRSNNSFPHPLPPNNTPVRPKVTSPSRSVGDISSLTSNSASAYTTRTSSSDTSSFYAEAAASPPTAKALSPLRTCSNTNANIKPNQQRWHKHLNASNSKPLELEQSDTDMSNLTTGSDSTEMANTSSSSNNLIARYLPSSSSKENNNSMPPPWNFSAAISCIPEEQQQERVKKTTIDSVVPDTKGSPTKCTTVCSSVPSPRSYRERDNGMDNSSFANTSMASGFQSEGTGFQSEATWVIRNTNPNKPHTLSIGGDAASDVVASGGSSVHPLPIRSLPLPPLSLIPSGRELLELPMSNIPENNKHHRRRQKKKLCRGTQGLIIALLIALFVFGVITVVVSFILSQRHAKADPVAIDTASNDDDTVGVFAPISNDDDNPFIPDASNSNNDTLATQMTDDFFGGGAAATKPSMAPSEEQDAQFADVVEELILNAVPTTSPTVSPTTAIPSSTPTIILLAQTPAPSKTPTTSPQTPAPTFPPTGTPSTQIPTPAPSTDSPTLSPTLPLPLLHPDALLRQEAQLAGEAQGDASGSSMALSGNGRVLFVGAPNAAENGLERVGHVRVYERILQAEWTLRSVIRGDEAMNQLGFSLATNHDGSFVAVSQPTADSRRGMLTIYEWDGGEYEYRERQVLTGDQTTDHFGISVSLSNDGKRLAVGSPYYSSRAVPGQSASNLRGQVQVFEYSESEEEYQLMQTNNGGFRLLGSSPLDWFGWSVSLSPDGGFLAVGAPRNTEFGGYVQCFQYNGNVWDSMGAPIMNTIAPVKLDDRWGHAISLTTTGTTTTSEDAFVTRVAIGAPWKDTGNTLNSGMVAIYEWSGSTWLLDTDGALGSILTEDEPGFYHQLGYSVHMQGDTVAVGVPGWDNRRGLLHIFWLSHAFSNVRSTSAWEHLSNPAAGENEGDDFGFSTSLAVQTNSDQEPSSMIVAAGAIMVSDSQPEAAGYAKVFQIGESQ</sequence>
<keyword evidence="4" id="KW-1185">Reference proteome</keyword>
<evidence type="ECO:0000313" key="4">
    <source>
        <dbReference type="Proteomes" id="UP001153069"/>
    </source>
</evidence>
<proteinExistence type="predicted"/>
<name>A0A9N8DK64_9STRA</name>
<dbReference type="SUPFAM" id="SSF50969">
    <property type="entry name" value="YVTN repeat-like/Quinoprotein amine dehydrogenase"/>
    <property type="match status" value="1"/>
</dbReference>
<accession>A0A9N8DK64</accession>
<feature type="compositionally biased region" description="Low complexity" evidence="1">
    <location>
        <begin position="118"/>
        <end position="154"/>
    </location>
</feature>
<dbReference type="InterPro" id="IPR028994">
    <property type="entry name" value="Integrin_alpha_N"/>
</dbReference>
<evidence type="ECO:0000256" key="2">
    <source>
        <dbReference type="SAM" id="Phobius"/>
    </source>
</evidence>
<dbReference type="Proteomes" id="UP001153069">
    <property type="component" value="Unassembled WGS sequence"/>
</dbReference>
<keyword evidence="2" id="KW-1133">Transmembrane helix</keyword>
<dbReference type="OrthoDB" id="49473at2759"/>
<dbReference type="PANTHER" id="PTHR36220:SF1">
    <property type="entry name" value="GAMMA TUBULIN COMPLEX COMPONENT C-TERMINAL DOMAIN-CONTAINING PROTEIN"/>
    <property type="match status" value="1"/>
</dbReference>
<organism evidence="3 4">
    <name type="scientific">Seminavis robusta</name>
    <dbReference type="NCBI Taxonomy" id="568900"/>
    <lineage>
        <taxon>Eukaryota</taxon>
        <taxon>Sar</taxon>
        <taxon>Stramenopiles</taxon>
        <taxon>Ochrophyta</taxon>
        <taxon>Bacillariophyta</taxon>
        <taxon>Bacillariophyceae</taxon>
        <taxon>Bacillariophycidae</taxon>
        <taxon>Naviculales</taxon>
        <taxon>Naviculaceae</taxon>
        <taxon>Seminavis</taxon>
    </lineage>
</organism>
<keyword evidence="2" id="KW-0812">Transmembrane</keyword>
<keyword evidence="2" id="KW-0472">Membrane</keyword>
<comment type="caution">
    <text evidence="3">The sequence shown here is derived from an EMBL/GenBank/DDBJ whole genome shotgun (WGS) entry which is preliminary data.</text>
</comment>
<gene>
    <name evidence="3" type="ORF">SEMRO_128_G061180.1</name>
</gene>
<feature type="compositionally biased region" description="Low complexity" evidence="1">
    <location>
        <begin position="541"/>
        <end position="552"/>
    </location>
</feature>
<feature type="region of interest" description="Disordered" evidence="1">
    <location>
        <begin position="261"/>
        <end position="289"/>
    </location>
</feature>
<dbReference type="PANTHER" id="PTHR36220">
    <property type="entry name" value="UNNAMED PRODUCT"/>
    <property type="match status" value="1"/>
</dbReference>
<dbReference type="InterPro" id="IPR011044">
    <property type="entry name" value="Quino_amine_DH_bsu"/>
</dbReference>
<feature type="transmembrane region" description="Helical" evidence="2">
    <location>
        <begin position="402"/>
        <end position="424"/>
    </location>
</feature>
<evidence type="ECO:0000313" key="3">
    <source>
        <dbReference type="EMBL" id="CAB9502126.1"/>
    </source>
</evidence>
<feature type="compositionally biased region" description="Pro residues" evidence="1">
    <location>
        <begin position="553"/>
        <end position="562"/>
    </location>
</feature>
<evidence type="ECO:0000256" key="1">
    <source>
        <dbReference type="SAM" id="MobiDB-lite"/>
    </source>
</evidence>
<feature type="compositionally biased region" description="Low complexity" evidence="1">
    <location>
        <begin position="563"/>
        <end position="585"/>
    </location>
</feature>
<protein>
    <submittedName>
        <fullName evidence="3">Uncharacterized protein</fullName>
    </submittedName>
</protein>
<feature type="compositionally biased region" description="Polar residues" evidence="1">
    <location>
        <begin position="155"/>
        <end position="169"/>
    </location>
</feature>
<feature type="compositionally biased region" description="Polar residues" evidence="1">
    <location>
        <begin position="105"/>
        <end position="117"/>
    </location>
</feature>
<feature type="compositionally biased region" description="Polar residues" evidence="1">
    <location>
        <begin position="267"/>
        <end position="281"/>
    </location>
</feature>
<dbReference type="AlphaFoldDB" id="A0A9N8DK64"/>
<dbReference type="EMBL" id="CAICTM010000127">
    <property type="protein sequence ID" value="CAB9502126.1"/>
    <property type="molecule type" value="Genomic_DNA"/>
</dbReference>
<feature type="region of interest" description="Disordered" evidence="1">
    <location>
        <begin position="450"/>
        <end position="476"/>
    </location>
</feature>
<feature type="compositionally biased region" description="Polar residues" evidence="1">
    <location>
        <begin position="464"/>
        <end position="476"/>
    </location>
</feature>
<feature type="compositionally biased region" description="Basic and acidic residues" evidence="1">
    <location>
        <begin position="62"/>
        <end position="77"/>
    </location>
</feature>
<feature type="compositionally biased region" description="Polar residues" evidence="1">
    <location>
        <begin position="190"/>
        <end position="211"/>
    </location>
</feature>